<dbReference type="EMBL" id="FUHW01000024">
    <property type="protein sequence ID" value="SJM60566.1"/>
    <property type="molecule type" value="Genomic_DNA"/>
</dbReference>
<dbReference type="InterPro" id="IPR051790">
    <property type="entry name" value="Cytochrome_c-biogenesis_DsbD"/>
</dbReference>
<organism evidence="9 10">
    <name type="scientific">Arthrobacter rhombi</name>
    <dbReference type="NCBI Taxonomy" id="71253"/>
    <lineage>
        <taxon>Bacteria</taxon>
        <taxon>Bacillati</taxon>
        <taxon>Actinomycetota</taxon>
        <taxon>Actinomycetes</taxon>
        <taxon>Micrococcales</taxon>
        <taxon>Micrococcaceae</taxon>
        <taxon>Arthrobacter</taxon>
    </lineage>
</organism>
<evidence type="ECO:0000256" key="6">
    <source>
        <dbReference type="SAM" id="MobiDB-lite"/>
    </source>
</evidence>
<evidence type="ECO:0000259" key="8">
    <source>
        <dbReference type="Pfam" id="PF02683"/>
    </source>
</evidence>
<evidence type="ECO:0000313" key="9">
    <source>
        <dbReference type="EMBL" id="SJM60566.1"/>
    </source>
</evidence>
<protein>
    <submittedName>
        <fullName evidence="9">Putative cytochrome c biogenesis protein</fullName>
    </submittedName>
</protein>
<dbReference type="AlphaFoldDB" id="A0A1R4FXB8"/>
<accession>A0A1R4FXB8</accession>
<feature type="transmembrane region" description="Helical" evidence="7">
    <location>
        <begin position="6"/>
        <end position="29"/>
    </location>
</feature>
<evidence type="ECO:0000256" key="3">
    <source>
        <dbReference type="ARBA" id="ARBA00022692"/>
    </source>
</evidence>
<feature type="transmembrane region" description="Helical" evidence="7">
    <location>
        <begin position="119"/>
        <end position="145"/>
    </location>
</feature>
<feature type="transmembrane region" description="Helical" evidence="7">
    <location>
        <begin position="41"/>
        <end position="63"/>
    </location>
</feature>
<evidence type="ECO:0000256" key="2">
    <source>
        <dbReference type="ARBA" id="ARBA00006143"/>
    </source>
</evidence>
<dbReference type="PANTHER" id="PTHR31272">
    <property type="entry name" value="CYTOCHROME C-TYPE BIOGENESIS PROTEIN HI_1454-RELATED"/>
    <property type="match status" value="1"/>
</dbReference>
<comment type="subcellular location">
    <subcellularLocation>
        <location evidence="1">Membrane</location>
        <topology evidence="1">Multi-pass membrane protein</topology>
    </subcellularLocation>
</comment>
<dbReference type="GO" id="GO:0017004">
    <property type="term" value="P:cytochrome complex assembly"/>
    <property type="evidence" value="ECO:0007669"/>
    <property type="project" value="InterPro"/>
</dbReference>
<feature type="transmembrane region" description="Helical" evidence="7">
    <location>
        <begin position="251"/>
        <end position="269"/>
    </location>
</feature>
<evidence type="ECO:0000256" key="5">
    <source>
        <dbReference type="ARBA" id="ARBA00023136"/>
    </source>
</evidence>
<name>A0A1R4FXB8_9MICC</name>
<evidence type="ECO:0000256" key="7">
    <source>
        <dbReference type="SAM" id="Phobius"/>
    </source>
</evidence>
<feature type="transmembrane region" description="Helical" evidence="7">
    <location>
        <begin position="196"/>
        <end position="218"/>
    </location>
</feature>
<proteinExistence type="inferred from homology"/>
<dbReference type="RefSeq" id="WP_086997082.1">
    <property type="nucleotide sequence ID" value="NZ_FUHW01000024.1"/>
</dbReference>
<comment type="similarity">
    <text evidence="2">Belongs to the DsbD family.</text>
</comment>
<evidence type="ECO:0000256" key="4">
    <source>
        <dbReference type="ARBA" id="ARBA00022989"/>
    </source>
</evidence>
<feature type="compositionally biased region" description="Basic and acidic residues" evidence="6">
    <location>
        <begin position="278"/>
        <end position="295"/>
    </location>
</feature>
<feature type="region of interest" description="Disordered" evidence="6">
    <location>
        <begin position="276"/>
        <end position="321"/>
    </location>
</feature>
<gene>
    <name evidence="9" type="ORF">FM101_06345</name>
</gene>
<evidence type="ECO:0000256" key="1">
    <source>
        <dbReference type="ARBA" id="ARBA00004141"/>
    </source>
</evidence>
<feature type="transmembrane region" description="Helical" evidence="7">
    <location>
        <begin position="75"/>
        <end position="98"/>
    </location>
</feature>
<feature type="domain" description="Cytochrome C biogenesis protein transmembrane" evidence="8">
    <location>
        <begin position="6"/>
        <end position="177"/>
    </location>
</feature>
<reference evidence="9 10" key="1">
    <citation type="submission" date="2017-02" db="EMBL/GenBank/DDBJ databases">
        <authorList>
            <person name="Peterson S.W."/>
        </authorList>
    </citation>
    <scope>NUCLEOTIDE SEQUENCE [LARGE SCALE GENOMIC DNA]</scope>
    <source>
        <strain evidence="9 10">B Ar 00.02</strain>
    </source>
</reference>
<dbReference type="Proteomes" id="UP000195913">
    <property type="component" value="Unassembled WGS sequence"/>
</dbReference>
<dbReference type="PANTHER" id="PTHR31272:SF4">
    <property type="entry name" value="CYTOCHROME C-TYPE BIOGENESIS PROTEIN HI_1454-RELATED"/>
    <property type="match status" value="1"/>
</dbReference>
<dbReference type="InterPro" id="IPR003834">
    <property type="entry name" value="Cyt_c_assmbl_TM_dom"/>
</dbReference>
<keyword evidence="10" id="KW-1185">Reference proteome</keyword>
<sequence length="321" mass="32611">MEAGLVFAFVGGVLGLFSPCNALLLPAFFAHAATSTRRLSALGLAFLIGMLATLVPLGLGIGWLGGTISVDRRALIVVAAWVIIALGLVQILGGGFDVSRLLPNWARRKGPATPSLGGAVLLGTAAGVAGFCTGPVLGAILTLVLAQGSAVSGGLLLAMYALGMVIPVLAVAGIIRRTGAFKAGWLRGRTLSLGRFRFNTNMLIAGVVTVAVGVIMLATGGLVTSNELISASLMDQISAAASSIDAALPGWAWPALLGLVLLGWWVVAVRRHLQAEASGHDESPRSDVDSRDAGSHDAGPQEVASGRPCERAAGAAGQETP</sequence>
<keyword evidence="5 7" id="KW-0472">Membrane</keyword>
<dbReference type="GO" id="GO:0016020">
    <property type="term" value="C:membrane"/>
    <property type="evidence" value="ECO:0007669"/>
    <property type="project" value="UniProtKB-SubCell"/>
</dbReference>
<keyword evidence="3 7" id="KW-0812">Transmembrane</keyword>
<dbReference type="Pfam" id="PF02683">
    <property type="entry name" value="DsbD_TM"/>
    <property type="match status" value="1"/>
</dbReference>
<evidence type="ECO:0000313" key="10">
    <source>
        <dbReference type="Proteomes" id="UP000195913"/>
    </source>
</evidence>
<feature type="transmembrane region" description="Helical" evidence="7">
    <location>
        <begin position="157"/>
        <end position="175"/>
    </location>
</feature>
<keyword evidence="4 7" id="KW-1133">Transmembrane helix</keyword>